<dbReference type="OrthoDB" id="2257454at2759"/>
<keyword evidence="3" id="KW-0689">Ribosomal protein</keyword>
<organism evidence="7 8">
    <name type="scientific">Hermanssonia centrifuga</name>
    <dbReference type="NCBI Taxonomy" id="98765"/>
    <lineage>
        <taxon>Eukaryota</taxon>
        <taxon>Fungi</taxon>
        <taxon>Dikarya</taxon>
        <taxon>Basidiomycota</taxon>
        <taxon>Agaricomycotina</taxon>
        <taxon>Agaricomycetes</taxon>
        <taxon>Polyporales</taxon>
        <taxon>Meruliaceae</taxon>
        <taxon>Hermanssonia</taxon>
    </lineage>
</organism>
<evidence type="ECO:0000256" key="3">
    <source>
        <dbReference type="ARBA" id="ARBA00022980"/>
    </source>
</evidence>
<name>A0A2R6NES6_9APHY</name>
<dbReference type="EMBL" id="MLYV02001305">
    <property type="protein sequence ID" value="PSR70880.1"/>
    <property type="molecule type" value="Genomic_DNA"/>
</dbReference>
<evidence type="ECO:0000256" key="5">
    <source>
        <dbReference type="ARBA" id="ARBA00023274"/>
    </source>
</evidence>
<dbReference type="PANTHER" id="PTHR13362:SF2">
    <property type="entry name" value="SMALL RIBOSOMAL SUBUNIT PROTEIN MS33"/>
    <property type="match status" value="1"/>
</dbReference>
<dbReference type="STRING" id="98765.A0A2R6NES6"/>
<evidence type="ECO:0000256" key="1">
    <source>
        <dbReference type="ARBA" id="ARBA00004173"/>
    </source>
</evidence>
<comment type="caution">
    <text evidence="7">The sequence shown here is derived from an EMBL/GenBank/DDBJ whole genome shotgun (WGS) entry which is preliminary data.</text>
</comment>
<evidence type="ECO:0000313" key="7">
    <source>
        <dbReference type="EMBL" id="PSR70880.1"/>
    </source>
</evidence>
<comment type="subcellular location">
    <subcellularLocation>
        <location evidence="1">Mitochondrion</location>
    </subcellularLocation>
</comment>
<gene>
    <name evidence="7" type="ORF">PHLCEN_2v13242</name>
</gene>
<evidence type="ECO:0000313" key="8">
    <source>
        <dbReference type="Proteomes" id="UP000186601"/>
    </source>
</evidence>
<dbReference type="Pfam" id="PF08293">
    <property type="entry name" value="MRP-S33"/>
    <property type="match status" value="1"/>
</dbReference>
<dbReference type="GO" id="GO:0005840">
    <property type="term" value="C:ribosome"/>
    <property type="evidence" value="ECO:0007669"/>
    <property type="project" value="UniProtKB-KW"/>
</dbReference>
<sequence length="216" mass="24150">MASILPSRLAILNKLRCTIFETSYNPTCIRTGAKYLRARLRGPSMLAYYPPNQTIGAIRAGYKDWNLVDLKEEHRLKDVDRKKFRGKGVPKKAKTKGSSIRPFYRLRKRLYCFGARSRQPKGFQKKMKTYIQLPCFPCIHAAICIYSLYRNARPKGSYKTHGSDLPDCSVSALECVCIGVALRAGETATSVFAAAKLDSPCHEDSNNCSQCAISGV</sequence>
<dbReference type="Proteomes" id="UP000186601">
    <property type="component" value="Unassembled WGS sequence"/>
</dbReference>
<protein>
    <recommendedName>
        <fullName evidence="6">Small ribosomal subunit protein mS33</fullName>
    </recommendedName>
</protein>
<keyword evidence="8" id="KW-1185">Reference proteome</keyword>
<dbReference type="GO" id="GO:1990904">
    <property type="term" value="C:ribonucleoprotein complex"/>
    <property type="evidence" value="ECO:0007669"/>
    <property type="project" value="UniProtKB-KW"/>
</dbReference>
<proteinExistence type="inferred from homology"/>
<evidence type="ECO:0000256" key="6">
    <source>
        <dbReference type="ARBA" id="ARBA00035132"/>
    </source>
</evidence>
<dbReference type="GO" id="GO:0005739">
    <property type="term" value="C:mitochondrion"/>
    <property type="evidence" value="ECO:0007669"/>
    <property type="project" value="UniProtKB-SubCell"/>
</dbReference>
<dbReference type="AlphaFoldDB" id="A0A2R6NES6"/>
<dbReference type="PANTHER" id="PTHR13362">
    <property type="entry name" value="MITOCHONDRIAL RIBOSOMAL PROTEIN S33"/>
    <property type="match status" value="1"/>
</dbReference>
<evidence type="ECO:0000256" key="4">
    <source>
        <dbReference type="ARBA" id="ARBA00023128"/>
    </source>
</evidence>
<comment type="similarity">
    <text evidence="2">Belongs to the mitochondrion-specific ribosomal protein mS33 family.</text>
</comment>
<reference evidence="7 8" key="1">
    <citation type="submission" date="2018-02" db="EMBL/GenBank/DDBJ databases">
        <title>Genome sequence of the basidiomycete white-rot fungus Phlebia centrifuga.</title>
        <authorList>
            <person name="Granchi Z."/>
            <person name="Peng M."/>
            <person name="de Vries R.P."/>
            <person name="Hilden K."/>
            <person name="Makela M.R."/>
            <person name="Grigoriev I."/>
            <person name="Riley R."/>
        </authorList>
    </citation>
    <scope>NUCLEOTIDE SEQUENCE [LARGE SCALE GENOMIC DNA]</scope>
    <source>
        <strain evidence="7 8">FBCC195</strain>
    </source>
</reference>
<dbReference type="InterPro" id="IPR013219">
    <property type="entry name" value="Ribosomal_mS33"/>
</dbReference>
<keyword evidence="5" id="KW-0687">Ribonucleoprotein</keyword>
<keyword evidence="4" id="KW-0496">Mitochondrion</keyword>
<accession>A0A2R6NES6</accession>
<evidence type="ECO:0000256" key="2">
    <source>
        <dbReference type="ARBA" id="ARBA00008970"/>
    </source>
</evidence>